<dbReference type="Gene3D" id="1.10.540.10">
    <property type="entry name" value="Acyl-CoA dehydrogenase/oxidase, N-terminal domain"/>
    <property type="match status" value="1"/>
</dbReference>
<dbReference type="GO" id="GO:0050660">
    <property type="term" value="F:flavin adenine dinucleotide binding"/>
    <property type="evidence" value="ECO:0007669"/>
    <property type="project" value="InterPro"/>
</dbReference>
<dbReference type="InterPro" id="IPR046373">
    <property type="entry name" value="Acyl-CoA_Oxase/DH_mid-dom_sf"/>
</dbReference>
<dbReference type="SUPFAM" id="SSF47203">
    <property type="entry name" value="Acyl-CoA dehydrogenase C-terminal domain-like"/>
    <property type="match status" value="1"/>
</dbReference>
<reference evidence="1 2" key="1">
    <citation type="submission" date="2020-07" db="EMBL/GenBank/DDBJ databases">
        <authorList>
            <person name="Sun Q."/>
        </authorList>
    </citation>
    <scope>NUCLEOTIDE SEQUENCE [LARGE SCALE GENOMIC DNA]</scope>
    <source>
        <strain evidence="1 2">CGMCC 1.13654</strain>
    </source>
</reference>
<sequence>MTGHLAPSPVEAQLDDIVEILAGLGARYDAAPLFPVDSLAVLSAVGLHRRFAPPAAGGENFPNEVARNDALLNALRIVGRGDLSIGRLFEGHINALCLFGWYATSAQLDWLGAMLEAGSWFGVWATEPPPGVRLEADSTTLTGSKMFASGAGGLDYALATVAWSDGPRRLAIVPAKAPERTNLSAWRVRGMRASASGRYDLTGCSVAPAMWLGQPGDYDRDPRFTAGAWRFCAAQLGGVEALLAETVRALGENARHDPVQRARLADAYVAARTAGFWVREAARRAAADEDDAVSLARLARGVVERAGLDVMEASARLLGTRSAFDGERVDKISRDLALYLRQAGPDHARDCAAQALLARDVWRSDDRLW</sequence>
<dbReference type="Proteomes" id="UP000570166">
    <property type="component" value="Unassembled WGS sequence"/>
</dbReference>
<gene>
    <name evidence="1" type="ORF">HZF05_10165</name>
</gene>
<dbReference type="AlphaFoldDB" id="A0A838L513"/>
<accession>A0A838L513</accession>
<dbReference type="Gene3D" id="2.40.110.10">
    <property type="entry name" value="Butyryl-CoA Dehydrogenase, subunit A, domain 2"/>
    <property type="match status" value="1"/>
</dbReference>
<comment type="caution">
    <text evidence="1">The sequence shown here is derived from an EMBL/GenBank/DDBJ whole genome shotgun (WGS) entry which is preliminary data.</text>
</comment>
<proteinExistence type="predicted"/>
<dbReference type="Gene3D" id="1.20.140.10">
    <property type="entry name" value="Butyryl-CoA Dehydrogenase, subunit A, domain 3"/>
    <property type="match status" value="1"/>
</dbReference>
<dbReference type="GO" id="GO:0016627">
    <property type="term" value="F:oxidoreductase activity, acting on the CH-CH group of donors"/>
    <property type="evidence" value="ECO:0007669"/>
    <property type="project" value="InterPro"/>
</dbReference>
<keyword evidence="2" id="KW-1185">Reference proteome</keyword>
<evidence type="ECO:0000313" key="2">
    <source>
        <dbReference type="Proteomes" id="UP000570166"/>
    </source>
</evidence>
<protein>
    <submittedName>
        <fullName evidence="1">Acyl-CoA/acyl-ACP dehydrogenase</fullName>
    </submittedName>
</protein>
<dbReference type="EMBL" id="JACEIB010000006">
    <property type="protein sequence ID" value="MBA2934461.1"/>
    <property type="molecule type" value="Genomic_DNA"/>
</dbReference>
<dbReference type="InterPro" id="IPR036250">
    <property type="entry name" value="AcylCo_DH-like_C"/>
</dbReference>
<name>A0A838L513_9SPHN</name>
<organism evidence="1 2">
    <name type="scientific">Sphingomonas chungangi</name>
    <dbReference type="NCBI Taxonomy" id="2683589"/>
    <lineage>
        <taxon>Bacteria</taxon>
        <taxon>Pseudomonadati</taxon>
        <taxon>Pseudomonadota</taxon>
        <taxon>Alphaproteobacteria</taxon>
        <taxon>Sphingomonadales</taxon>
        <taxon>Sphingomonadaceae</taxon>
        <taxon>Sphingomonas</taxon>
    </lineage>
</organism>
<dbReference type="RefSeq" id="WP_160365940.1">
    <property type="nucleotide sequence ID" value="NZ_JACEIB010000006.1"/>
</dbReference>
<evidence type="ECO:0000313" key="1">
    <source>
        <dbReference type="EMBL" id="MBA2934461.1"/>
    </source>
</evidence>
<dbReference type="InterPro" id="IPR037069">
    <property type="entry name" value="AcylCoA_DH/ox_N_sf"/>
</dbReference>
<dbReference type="SUPFAM" id="SSF56645">
    <property type="entry name" value="Acyl-CoA dehydrogenase NM domain-like"/>
    <property type="match status" value="1"/>
</dbReference>
<dbReference type="InterPro" id="IPR009100">
    <property type="entry name" value="AcylCoA_DH/oxidase_NM_dom_sf"/>
</dbReference>